<reference evidence="1 2" key="1">
    <citation type="submission" date="2015-01" db="EMBL/GenBank/DDBJ databases">
        <title>The Genome Sequence of Exophiala spinifera CBS89968.</title>
        <authorList>
            <consortium name="The Broad Institute Genomics Platform"/>
            <person name="Cuomo C."/>
            <person name="de Hoog S."/>
            <person name="Gorbushina A."/>
            <person name="Stielow B."/>
            <person name="Teixiera M."/>
            <person name="Abouelleil A."/>
            <person name="Chapman S.B."/>
            <person name="Priest M."/>
            <person name="Young S.K."/>
            <person name="Wortman J."/>
            <person name="Nusbaum C."/>
            <person name="Birren B."/>
        </authorList>
    </citation>
    <scope>NUCLEOTIDE SEQUENCE [LARGE SCALE GENOMIC DNA]</scope>
    <source>
        <strain evidence="1 2">CBS 89968</strain>
    </source>
</reference>
<proteinExistence type="predicted"/>
<dbReference type="OrthoDB" id="4161790at2759"/>
<sequence>MGVQLGTSEHPRKYAIRMHEAHAEESTRNRVSCEEMQKDTQPPAIESINEDVCAPLDILSRRIFDRTRVHNYRGRFDPRVHTLEHSLGQFYWSYIGAMKHEVYTHPNWEFECAQLRQVSTKYWCAWDTLTDEMKKQYKANERAVLFEILQIAAVVVSTTNATTSPFMAAALGMHIVGILLDEAAAECDDNTFPVLAIRYTENQFVIMVGDSHQLSPKISTPNQESSFKRELTTPLFTRLIKVGFSVGEIYKQSRIVPDIVNWLARWPTIRSSPPRRKLRMKPANPRYNFAKLSRVVIRSRRPAASISSTILRVDGITRESQYWIEVQSIYTMTTSRMIQELLKIKS</sequence>
<dbReference type="Proteomes" id="UP000053328">
    <property type="component" value="Unassembled WGS sequence"/>
</dbReference>
<dbReference type="GeneID" id="27338278"/>
<protein>
    <submittedName>
        <fullName evidence="1">Uncharacterized protein</fullName>
    </submittedName>
</protein>
<gene>
    <name evidence="1" type="ORF">PV08_11195</name>
</gene>
<keyword evidence="2" id="KW-1185">Reference proteome</keyword>
<accession>A0A0D2BFT3</accession>
<organism evidence="1 2">
    <name type="scientific">Exophiala spinifera</name>
    <dbReference type="NCBI Taxonomy" id="91928"/>
    <lineage>
        <taxon>Eukaryota</taxon>
        <taxon>Fungi</taxon>
        <taxon>Dikarya</taxon>
        <taxon>Ascomycota</taxon>
        <taxon>Pezizomycotina</taxon>
        <taxon>Eurotiomycetes</taxon>
        <taxon>Chaetothyriomycetidae</taxon>
        <taxon>Chaetothyriales</taxon>
        <taxon>Herpotrichiellaceae</taxon>
        <taxon>Exophiala</taxon>
    </lineage>
</organism>
<dbReference type="InterPro" id="IPR027417">
    <property type="entry name" value="P-loop_NTPase"/>
</dbReference>
<name>A0A0D2BFT3_9EURO</name>
<dbReference type="STRING" id="91928.A0A0D2BFT3"/>
<evidence type="ECO:0000313" key="2">
    <source>
        <dbReference type="Proteomes" id="UP000053328"/>
    </source>
</evidence>
<evidence type="ECO:0000313" key="1">
    <source>
        <dbReference type="EMBL" id="KIW10234.1"/>
    </source>
</evidence>
<dbReference type="AlphaFoldDB" id="A0A0D2BFT3"/>
<dbReference type="HOGENOM" id="CLU_801764_0_0_1"/>
<dbReference type="RefSeq" id="XP_016230450.1">
    <property type="nucleotide sequence ID" value="XM_016385506.1"/>
</dbReference>
<dbReference type="VEuPathDB" id="FungiDB:PV08_11195"/>
<dbReference type="Gene3D" id="3.40.50.300">
    <property type="entry name" value="P-loop containing nucleotide triphosphate hydrolases"/>
    <property type="match status" value="1"/>
</dbReference>
<dbReference type="EMBL" id="KN847500">
    <property type="protein sequence ID" value="KIW10234.1"/>
    <property type="molecule type" value="Genomic_DNA"/>
</dbReference>